<dbReference type="Pfam" id="PF00067">
    <property type="entry name" value="p450"/>
    <property type="match status" value="1"/>
</dbReference>
<feature type="binding site" description="axial binding residue" evidence="8">
    <location>
        <position position="471"/>
    </location>
    <ligand>
        <name>heme</name>
        <dbReference type="ChEBI" id="CHEBI:30413"/>
    </ligand>
    <ligandPart>
        <name>Fe</name>
        <dbReference type="ChEBI" id="CHEBI:18248"/>
    </ligandPart>
</feature>
<keyword evidence="4 8" id="KW-0479">Metal-binding</keyword>
<evidence type="ECO:0000256" key="5">
    <source>
        <dbReference type="ARBA" id="ARBA00023002"/>
    </source>
</evidence>
<organism evidence="11 12">
    <name type="scientific">Iris pallida</name>
    <name type="common">Sweet iris</name>
    <dbReference type="NCBI Taxonomy" id="29817"/>
    <lineage>
        <taxon>Eukaryota</taxon>
        <taxon>Viridiplantae</taxon>
        <taxon>Streptophyta</taxon>
        <taxon>Embryophyta</taxon>
        <taxon>Tracheophyta</taxon>
        <taxon>Spermatophyta</taxon>
        <taxon>Magnoliopsida</taxon>
        <taxon>Liliopsida</taxon>
        <taxon>Asparagales</taxon>
        <taxon>Iridaceae</taxon>
        <taxon>Iridoideae</taxon>
        <taxon>Irideae</taxon>
        <taxon>Iris</taxon>
    </lineage>
</organism>
<sequence length="535" mass="58972">MELQISTTSTSTSTSNAFLLYVSAAVFAVVWYALFSRWRHNRVSPPLPPGPTGLPLVGSLPFVDLELHSYLGRLARTYGPIYLIKIGQMVGVVITSPALAREVLRDHDNTMANHEPLATAKVITYGGNDIVWAPNGPTWRMLRRVCVHEVLSPMSLDAVYHLRRREVRAAVGELYANAAAAKAAAVVDVGPMVLQTILNVLMGMLWGATIEEEERAHIGREFREVIEEIVEQLGQPNIGDFFPALVRFDLQGLQAKMGKLLDRFDVMFTSIIDRKKKMEAAAAAAGKKEAAAGKDFLHFLLKLEAEGGDSKAPFTMTHVKALLVDMVLGGSDTTANTIEWAMAETIANPEIMRRVQEELDQVVGKGNVLEESHMTKLHYLGAVVKEVLRLHPPFPILVPHTPSSPCVVGGYTVPQGSRVIFNAWAIHRDPSIWEDPLVFKPERFLDTGNGGIEFNGKDFSYLPFGSGRRICAGIPLAERMTTLLLGSLLHSFDWKVPEGTKLDLSEKFGIVLKMTKPLVAIPTPRLPNPEQYAQT</sequence>
<dbReference type="InterPro" id="IPR017972">
    <property type="entry name" value="Cyt_P450_CS"/>
</dbReference>
<dbReference type="Proteomes" id="UP001140949">
    <property type="component" value="Unassembled WGS sequence"/>
</dbReference>
<keyword evidence="7 9" id="KW-0503">Monooxygenase</keyword>
<dbReference type="GO" id="GO:0004497">
    <property type="term" value="F:monooxygenase activity"/>
    <property type="evidence" value="ECO:0007669"/>
    <property type="project" value="UniProtKB-KW"/>
</dbReference>
<dbReference type="PROSITE" id="PS00086">
    <property type="entry name" value="CYTOCHROME_P450"/>
    <property type="match status" value="1"/>
</dbReference>
<accession>A0AAX6FCA5</accession>
<evidence type="ECO:0000313" key="11">
    <source>
        <dbReference type="EMBL" id="KAJ6813585.1"/>
    </source>
</evidence>
<protein>
    <submittedName>
        <fullName evidence="11">Geraniol 8-hydroxylase-like</fullName>
    </submittedName>
</protein>
<reference evidence="11" key="1">
    <citation type="journal article" date="2023" name="GigaByte">
        <title>Genome assembly of the bearded iris, Iris pallida Lam.</title>
        <authorList>
            <person name="Bruccoleri R.E."/>
            <person name="Oakeley E.J."/>
            <person name="Faust A.M.E."/>
            <person name="Altorfer M."/>
            <person name="Dessus-Babus S."/>
            <person name="Burckhardt D."/>
            <person name="Oertli M."/>
            <person name="Naumann U."/>
            <person name="Petersen F."/>
            <person name="Wong J."/>
        </authorList>
    </citation>
    <scope>NUCLEOTIDE SEQUENCE</scope>
    <source>
        <strain evidence="11">GSM-AAB239-AS_SAM_17_03QT</strain>
    </source>
</reference>
<keyword evidence="6 8" id="KW-0408">Iron</keyword>
<comment type="similarity">
    <text evidence="2 9">Belongs to the cytochrome P450 family.</text>
</comment>
<dbReference type="AlphaFoldDB" id="A0AAX6FCA5"/>
<dbReference type="InterPro" id="IPR001128">
    <property type="entry name" value="Cyt_P450"/>
</dbReference>
<gene>
    <name evidence="11" type="ORF">M6B38_142185</name>
</gene>
<keyword evidence="10" id="KW-0812">Transmembrane</keyword>
<evidence type="ECO:0000313" key="12">
    <source>
        <dbReference type="Proteomes" id="UP001140949"/>
    </source>
</evidence>
<comment type="caution">
    <text evidence="11">The sequence shown here is derived from an EMBL/GenBank/DDBJ whole genome shotgun (WGS) entry which is preliminary data.</text>
</comment>
<dbReference type="InterPro" id="IPR002401">
    <property type="entry name" value="Cyt_P450_E_grp-I"/>
</dbReference>
<keyword evidence="12" id="KW-1185">Reference proteome</keyword>
<reference evidence="11" key="2">
    <citation type="submission" date="2023-04" db="EMBL/GenBank/DDBJ databases">
        <authorList>
            <person name="Bruccoleri R.E."/>
            <person name="Oakeley E.J."/>
            <person name="Faust A.-M."/>
            <person name="Dessus-Babus S."/>
            <person name="Altorfer M."/>
            <person name="Burckhardt D."/>
            <person name="Oertli M."/>
            <person name="Naumann U."/>
            <person name="Petersen F."/>
            <person name="Wong J."/>
        </authorList>
    </citation>
    <scope>NUCLEOTIDE SEQUENCE</scope>
    <source>
        <strain evidence="11">GSM-AAB239-AS_SAM_17_03QT</strain>
        <tissue evidence="11">Leaf</tissue>
    </source>
</reference>
<dbReference type="EMBL" id="JANAVB010030220">
    <property type="protein sequence ID" value="KAJ6813585.1"/>
    <property type="molecule type" value="Genomic_DNA"/>
</dbReference>
<dbReference type="Gene3D" id="1.10.630.10">
    <property type="entry name" value="Cytochrome P450"/>
    <property type="match status" value="1"/>
</dbReference>
<evidence type="ECO:0000256" key="6">
    <source>
        <dbReference type="ARBA" id="ARBA00023004"/>
    </source>
</evidence>
<dbReference type="FunFam" id="1.10.630.10:FF:000126">
    <property type="entry name" value="Predicted protein"/>
    <property type="match status" value="1"/>
</dbReference>
<dbReference type="PANTHER" id="PTHR47951">
    <property type="entry name" value="OS08G0547900 PROTEIN"/>
    <property type="match status" value="1"/>
</dbReference>
<dbReference type="PRINTS" id="PR00385">
    <property type="entry name" value="P450"/>
</dbReference>
<evidence type="ECO:0000256" key="1">
    <source>
        <dbReference type="ARBA" id="ARBA00001971"/>
    </source>
</evidence>
<comment type="cofactor">
    <cofactor evidence="1 8">
        <name>heme</name>
        <dbReference type="ChEBI" id="CHEBI:30413"/>
    </cofactor>
</comment>
<evidence type="ECO:0000256" key="7">
    <source>
        <dbReference type="ARBA" id="ARBA00023033"/>
    </source>
</evidence>
<name>A0AAX6FCA5_IRIPA</name>
<evidence type="ECO:0000256" key="9">
    <source>
        <dbReference type="RuleBase" id="RU000461"/>
    </source>
</evidence>
<keyword evidence="3 8" id="KW-0349">Heme</keyword>
<evidence type="ECO:0000256" key="3">
    <source>
        <dbReference type="ARBA" id="ARBA00022617"/>
    </source>
</evidence>
<dbReference type="PANTHER" id="PTHR47951:SF3">
    <property type="entry name" value="CYTOCHROME P450, FAMILY 706, SUBFAMILY A, POLYPEPTIDE 4"/>
    <property type="match status" value="1"/>
</dbReference>
<dbReference type="PRINTS" id="PR00463">
    <property type="entry name" value="EP450I"/>
</dbReference>
<evidence type="ECO:0000256" key="8">
    <source>
        <dbReference type="PIRSR" id="PIRSR602401-1"/>
    </source>
</evidence>
<keyword evidence="10" id="KW-0472">Membrane</keyword>
<keyword evidence="10" id="KW-1133">Transmembrane helix</keyword>
<evidence type="ECO:0000256" key="10">
    <source>
        <dbReference type="SAM" id="Phobius"/>
    </source>
</evidence>
<dbReference type="GO" id="GO:0005506">
    <property type="term" value="F:iron ion binding"/>
    <property type="evidence" value="ECO:0007669"/>
    <property type="project" value="InterPro"/>
</dbReference>
<feature type="transmembrane region" description="Helical" evidence="10">
    <location>
        <begin position="18"/>
        <end position="35"/>
    </location>
</feature>
<dbReference type="GO" id="GO:0016705">
    <property type="term" value="F:oxidoreductase activity, acting on paired donors, with incorporation or reduction of molecular oxygen"/>
    <property type="evidence" value="ECO:0007669"/>
    <property type="project" value="InterPro"/>
</dbReference>
<dbReference type="GO" id="GO:0020037">
    <property type="term" value="F:heme binding"/>
    <property type="evidence" value="ECO:0007669"/>
    <property type="project" value="InterPro"/>
</dbReference>
<keyword evidence="5 9" id="KW-0560">Oxidoreductase</keyword>
<evidence type="ECO:0000256" key="2">
    <source>
        <dbReference type="ARBA" id="ARBA00010617"/>
    </source>
</evidence>
<dbReference type="InterPro" id="IPR036396">
    <property type="entry name" value="Cyt_P450_sf"/>
</dbReference>
<dbReference type="CDD" id="cd11073">
    <property type="entry name" value="CYP76-like"/>
    <property type="match status" value="1"/>
</dbReference>
<dbReference type="SUPFAM" id="SSF48264">
    <property type="entry name" value="Cytochrome P450"/>
    <property type="match status" value="1"/>
</dbReference>
<proteinExistence type="inferred from homology"/>
<evidence type="ECO:0000256" key="4">
    <source>
        <dbReference type="ARBA" id="ARBA00022723"/>
    </source>
</evidence>